<dbReference type="InterPro" id="IPR043129">
    <property type="entry name" value="ATPase_NBD"/>
</dbReference>
<dbReference type="InterPro" id="IPR000600">
    <property type="entry name" value="ROK"/>
</dbReference>
<dbReference type="Gene3D" id="1.10.10.10">
    <property type="entry name" value="Winged helix-like DNA-binding domain superfamily/Winged helix DNA-binding domain"/>
    <property type="match status" value="1"/>
</dbReference>
<dbReference type="InterPro" id="IPR036388">
    <property type="entry name" value="WH-like_DNA-bd_sf"/>
</dbReference>
<reference evidence="2" key="1">
    <citation type="submission" date="2023-01" db="EMBL/GenBank/DDBJ databases">
        <title>Comparative Genomic Analysis of the Clinically-Derived Winkia Strain NY0527 Provides Evidence into the Taxonomic Reassignment of Winkia neuii and Characterizes Their Virulence Traits.</title>
        <authorList>
            <person name="Cai X."/>
            <person name="Peng Y."/>
            <person name="Li M."/>
            <person name="Qiu Y."/>
            <person name="Wang Y."/>
            <person name="Xu L."/>
            <person name="Hou Q."/>
        </authorList>
    </citation>
    <scope>NUCLEOTIDE SEQUENCE</scope>
    <source>
        <strain evidence="2">NY0527</strain>
    </source>
</reference>
<evidence type="ECO:0000313" key="2">
    <source>
        <dbReference type="EMBL" id="WCE45792.1"/>
    </source>
</evidence>
<dbReference type="RefSeq" id="WP_004808381.1">
    <property type="nucleotide sequence ID" value="NZ_CP116394.1"/>
</dbReference>
<dbReference type="SUPFAM" id="SSF53067">
    <property type="entry name" value="Actin-like ATPase domain"/>
    <property type="match status" value="1"/>
</dbReference>
<organism evidence="2 3">
    <name type="scientific">Winkia neuii subsp. anitrata</name>
    <dbReference type="NCBI Taxonomy" id="29318"/>
    <lineage>
        <taxon>Bacteria</taxon>
        <taxon>Bacillati</taxon>
        <taxon>Actinomycetota</taxon>
        <taxon>Actinomycetes</taxon>
        <taxon>Actinomycetales</taxon>
        <taxon>Actinomycetaceae</taxon>
        <taxon>Winkia</taxon>
    </lineage>
</organism>
<dbReference type="Proteomes" id="UP001211044">
    <property type="component" value="Chromosome"/>
</dbReference>
<dbReference type="Pfam" id="PF00480">
    <property type="entry name" value="ROK"/>
    <property type="match status" value="1"/>
</dbReference>
<accession>A0AB38XNK2</accession>
<evidence type="ECO:0000256" key="1">
    <source>
        <dbReference type="ARBA" id="ARBA00006479"/>
    </source>
</evidence>
<dbReference type="SUPFAM" id="SSF46785">
    <property type="entry name" value="Winged helix' DNA-binding domain"/>
    <property type="match status" value="1"/>
</dbReference>
<dbReference type="PANTHER" id="PTHR18964">
    <property type="entry name" value="ROK (REPRESSOR, ORF, KINASE) FAMILY"/>
    <property type="match status" value="1"/>
</dbReference>
<dbReference type="EMBL" id="CP116394">
    <property type="protein sequence ID" value="WCE45792.1"/>
    <property type="molecule type" value="Genomic_DNA"/>
</dbReference>
<dbReference type="PANTHER" id="PTHR18964:SF149">
    <property type="entry name" value="BIFUNCTIONAL UDP-N-ACETYLGLUCOSAMINE 2-EPIMERASE_N-ACETYLMANNOSAMINE KINASE"/>
    <property type="match status" value="1"/>
</dbReference>
<protein>
    <submittedName>
        <fullName evidence="2">ROK family protein</fullName>
    </submittedName>
</protein>
<dbReference type="KEGG" id="wne:PIG85_09115"/>
<dbReference type="Gene3D" id="3.30.420.40">
    <property type="match status" value="2"/>
</dbReference>
<sequence length="377" mass="39699">MGSTALQLAYEIVRSAPVGRRSLAATLELSPASATRLVKELLGAGIVEEGEETQPTLGRPVVAVQPSSKLLLAGITFHTSGATAVLMDARGQVRESLEAELSDHSVAAVAALGKELLRELAAEADRPITATGVSLGGAISPAGYVTRAPFYGWRQVDLGAQWGRKKPTVFVNDADAFALGELWYGVGRQYSDFAIVTTGMGVGHAVVRERKLLDSPYSGIGLIGHVPVAGPEVVCKLGHRGCASAVLSMPALAHDMHAVGVPVADIADADQFASSLRQIVQEGDPAGIAVLENYAQALCRTIVIVGNVSMVSQVVVGGELAQLAGWQELAVKEKLAQMHDPDEPGLTLHVRDGAFVDWARGAAAVAFRTWIRHRLEK</sequence>
<name>A0AB38XNK2_9ACTO</name>
<dbReference type="InterPro" id="IPR036390">
    <property type="entry name" value="WH_DNA-bd_sf"/>
</dbReference>
<proteinExistence type="inferred from homology"/>
<dbReference type="AlphaFoldDB" id="A0AB38XNK2"/>
<evidence type="ECO:0000313" key="3">
    <source>
        <dbReference type="Proteomes" id="UP001211044"/>
    </source>
</evidence>
<comment type="similarity">
    <text evidence="1">Belongs to the ROK (NagC/XylR) family.</text>
</comment>
<gene>
    <name evidence="2" type="ORF">PIG85_09115</name>
</gene>